<sequence length="286" mass="30851">MSPGHDPVALRLQRLDLQLQTLVLGHLAATRSDGGTTSPAAVIQLFHDFGLPAPAKITNVIAALTTKKLLAKQPQRGIYKVTPAGQAKVREQMTGLDLVALVAEAAHENAPVLGRTEHALVPVHMAPPALVQPLRAFLADHPFDTNVFGMTRFPDAKAGTVDPVGRALAVVKEVCAESGLEFHLASDRAIVDDLWANVTAHMWACRYGVALFEDRVDRGLNHNLLIEVGAMLMTGRRCALLKDGSIDRMPTDFVGMIYKSVDLSVEDTTATTVRSWLKDDLGIGNT</sequence>
<evidence type="ECO:0000313" key="2">
    <source>
        <dbReference type="Proteomes" id="UP001204524"/>
    </source>
</evidence>
<accession>A0ABT1KS57</accession>
<evidence type="ECO:0000313" key="1">
    <source>
        <dbReference type="EMBL" id="MCP3420572.1"/>
    </source>
</evidence>
<reference evidence="1 2" key="1">
    <citation type="submission" date="2022-06" db="EMBL/GenBank/DDBJ databases">
        <authorList>
            <person name="So Y."/>
        </authorList>
    </citation>
    <scope>NUCLEOTIDE SEQUENCE [LARGE SCALE GENOMIC DNA]</scope>
    <source>
        <strain evidence="1 2">STR3</strain>
    </source>
</reference>
<organism evidence="1 2">
    <name type="scientific">Nocardioides pinisoli</name>
    <dbReference type="NCBI Taxonomy" id="2950279"/>
    <lineage>
        <taxon>Bacteria</taxon>
        <taxon>Bacillati</taxon>
        <taxon>Actinomycetota</taxon>
        <taxon>Actinomycetes</taxon>
        <taxon>Propionibacteriales</taxon>
        <taxon>Nocardioidaceae</taxon>
        <taxon>Nocardioides</taxon>
    </lineage>
</organism>
<keyword evidence="2" id="KW-1185">Reference proteome</keyword>
<comment type="caution">
    <text evidence="1">The sequence shown here is derived from an EMBL/GenBank/DDBJ whole genome shotgun (WGS) entry which is preliminary data.</text>
</comment>
<proteinExistence type="predicted"/>
<name>A0ABT1KS57_9ACTN</name>
<protein>
    <submittedName>
        <fullName evidence="1">Uncharacterized protein</fullName>
    </submittedName>
</protein>
<dbReference type="Proteomes" id="UP001204524">
    <property type="component" value="Unassembled WGS sequence"/>
</dbReference>
<gene>
    <name evidence="1" type="ORF">NCI01_02060</name>
</gene>
<dbReference type="RefSeq" id="WP_254179801.1">
    <property type="nucleotide sequence ID" value="NZ_JANARS010000001.1"/>
</dbReference>
<dbReference type="EMBL" id="JANARS010000001">
    <property type="protein sequence ID" value="MCP3420572.1"/>
    <property type="molecule type" value="Genomic_DNA"/>
</dbReference>